<dbReference type="PANTHER" id="PTHR31451">
    <property type="match status" value="1"/>
</dbReference>
<keyword evidence="13" id="KW-1185">Reference proteome</keyword>
<dbReference type="EC" id="3.2.1.78" evidence="4"/>
<evidence type="ECO:0000256" key="6">
    <source>
        <dbReference type="ARBA" id="ARBA00022729"/>
    </source>
</evidence>
<reference evidence="12" key="1">
    <citation type="submission" date="2021-05" db="EMBL/GenBank/DDBJ databases">
        <authorList>
            <person name="Stam R."/>
        </authorList>
    </citation>
    <scope>NUCLEOTIDE SEQUENCE</scope>
    <source>
        <strain evidence="12">CS162</strain>
    </source>
</reference>
<dbReference type="InterPro" id="IPR017853">
    <property type="entry name" value="GH"/>
</dbReference>
<comment type="caution">
    <text evidence="12">The sequence shown here is derived from an EMBL/GenBank/DDBJ whole genome shotgun (WGS) entry which is preliminary data.</text>
</comment>
<organism evidence="12 13">
    <name type="scientific">Alternaria atra</name>
    <dbReference type="NCBI Taxonomy" id="119953"/>
    <lineage>
        <taxon>Eukaryota</taxon>
        <taxon>Fungi</taxon>
        <taxon>Dikarya</taxon>
        <taxon>Ascomycota</taxon>
        <taxon>Pezizomycotina</taxon>
        <taxon>Dothideomycetes</taxon>
        <taxon>Pleosporomycetidae</taxon>
        <taxon>Pleosporales</taxon>
        <taxon>Pleosporineae</taxon>
        <taxon>Pleosporaceae</taxon>
        <taxon>Alternaria</taxon>
        <taxon>Alternaria sect. Ulocladioides</taxon>
    </lineage>
</organism>
<name>A0A8J2IC03_9PLEO</name>
<dbReference type="Proteomes" id="UP000676310">
    <property type="component" value="Unassembled WGS sequence"/>
</dbReference>
<evidence type="ECO:0000256" key="8">
    <source>
        <dbReference type="ARBA" id="ARBA00023295"/>
    </source>
</evidence>
<dbReference type="InterPro" id="IPR045053">
    <property type="entry name" value="MAN-like"/>
</dbReference>
<feature type="chain" id="PRO_5035214203" description="mannan endo-1,4-beta-mannosidase" evidence="10">
    <location>
        <begin position="20"/>
        <end position="390"/>
    </location>
</feature>
<keyword evidence="8 9" id="KW-0326">Glycosidase</keyword>
<dbReference type="PANTHER" id="PTHR31451:SF39">
    <property type="entry name" value="MANNAN ENDO-1,4-BETA-MANNOSIDASE 1"/>
    <property type="match status" value="1"/>
</dbReference>
<dbReference type="GeneID" id="67011964"/>
<dbReference type="InterPro" id="IPR001547">
    <property type="entry name" value="Glyco_hydro_5"/>
</dbReference>
<feature type="signal peptide" evidence="10">
    <location>
        <begin position="1"/>
        <end position="19"/>
    </location>
</feature>
<gene>
    <name evidence="12" type="ORF">ALTATR162_LOCUS11667</name>
</gene>
<evidence type="ECO:0000256" key="5">
    <source>
        <dbReference type="ARBA" id="ARBA00022525"/>
    </source>
</evidence>
<proteinExistence type="inferred from homology"/>
<evidence type="ECO:0000256" key="2">
    <source>
        <dbReference type="ARBA" id="ARBA00004613"/>
    </source>
</evidence>
<dbReference type="Pfam" id="PF00150">
    <property type="entry name" value="Cellulase"/>
    <property type="match status" value="1"/>
</dbReference>
<dbReference type="GO" id="GO:0046355">
    <property type="term" value="P:mannan catabolic process"/>
    <property type="evidence" value="ECO:0007669"/>
    <property type="project" value="UniProtKB-ARBA"/>
</dbReference>
<evidence type="ECO:0000256" key="3">
    <source>
        <dbReference type="ARBA" id="ARBA00005641"/>
    </source>
</evidence>
<comment type="similarity">
    <text evidence="3 9">Belongs to the glycosyl hydrolase 5 (cellulase A) family.</text>
</comment>
<dbReference type="OrthoDB" id="428177at2759"/>
<dbReference type="GO" id="GO:0016985">
    <property type="term" value="F:mannan endo-1,4-beta-mannosidase activity"/>
    <property type="evidence" value="ECO:0007669"/>
    <property type="project" value="UniProtKB-EC"/>
</dbReference>
<dbReference type="Gene3D" id="3.20.20.80">
    <property type="entry name" value="Glycosidases"/>
    <property type="match status" value="1"/>
</dbReference>
<evidence type="ECO:0000259" key="11">
    <source>
        <dbReference type="Pfam" id="PF00150"/>
    </source>
</evidence>
<protein>
    <recommendedName>
        <fullName evidence="4">mannan endo-1,4-beta-mannosidase</fullName>
        <ecNumber evidence="4">3.2.1.78</ecNumber>
    </recommendedName>
</protein>
<dbReference type="RefSeq" id="XP_043175244.1">
    <property type="nucleotide sequence ID" value="XM_043319309.1"/>
</dbReference>
<evidence type="ECO:0000256" key="7">
    <source>
        <dbReference type="ARBA" id="ARBA00022801"/>
    </source>
</evidence>
<keyword evidence="6 10" id="KW-0732">Signal</keyword>
<evidence type="ECO:0000313" key="13">
    <source>
        <dbReference type="Proteomes" id="UP000676310"/>
    </source>
</evidence>
<keyword evidence="5" id="KW-0964">Secreted</keyword>
<dbReference type="SUPFAM" id="SSF51445">
    <property type="entry name" value="(Trans)glycosidases"/>
    <property type="match status" value="1"/>
</dbReference>
<evidence type="ECO:0000313" key="12">
    <source>
        <dbReference type="EMBL" id="CAG5186674.1"/>
    </source>
</evidence>
<comment type="catalytic activity">
    <reaction evidence="1">
        <text>Random hydrolysis of (1-&gt;4)-beta-D-mannosidic linkages in mannans, galactomannans and glucomannans.</text>
        <dbReference type="EC" id="3.2.1.78"/>
    </reaction>
</comment>
<feature type="domain" description="Glycoside hydrolase family 5" evidence="11">
    <location>
        <begin position="30"/>
        <end position="350"/>
    </location>
</feature>
<keyword evidence="7 9" id="KW-0378">Hydrolase</keyword>
<evidence type="ECO:0000256" key="4">
    <source>
        <dbReference type="ARBA" id="ARBA00012706"/>
    </source>
</evidence>
<evidence type="ECO:0000256" key="9">
    <source>
        <dbReference type="RuleBase" id="RU361153"/>
    </source>
</evidence>
<dbReference type="FunFam" id="3.20.20.80:FF:000432">
    <property type="entry name" value="Uncharacterized protein"/>
    <property type="match status" value="1"/>
</dbReference>
<sequence length="390" mass="43507">MQFLKFLLPLVTSAAFLAAQPLDERAISSSWAGVNSYFLHAYQKYEHAVLDAVKDAKLKTLRIFISHTLQNNKDTGSVNMPDIEPQQVGTYDDTQLRAIDQLMVETHDRGIKLVIAMHDRYQLGCWGNDTYMSKYKLPAVDCAKTSAAQNDVTFFYQDASPIYDFDNRLTHILQHKNQLVSGAPQWKDLSDYIFAFNIQNEGQGHLRNNIAPAPNWWCDRSKKMRSVMGNSAILISTGKCTTRILPTLRTLDIIILTASFLGGGNEFPNSDIPENWSCATLDLVDIHSYSGASEWRNKAPIALQHAQAAKKLVLFEEFGAIGSDKASVVGQHIDIFNGLKVPWMIWQINKPGKGAADYEFWTNEDTFAVVKQGSAKALSIAAAQTFPNLA</sequence>
<dbReference type="EMBL" id="CAJRGZ010000030">
    <property type="protein sequence ID" value="CAG5186674.1"/>
    <property type="molecule type" value="Genomic_DNA"/>
</dbReference>
<accession>A0A8J2IC03</accession>
<evidence type="ECO:0000256" key="10">
    <source>
        <dbReference type="SAM" id="SignalP"/>
    </source>
</evidence>
<dbReference type="GO" id="GO:0005576">
    <property type="term" value="C:extracellular region"/>
    <property type="evidence" value="ECO:0007669"/>
    <property type="project" value="UniProtKB-SubCell"/>
</dbReference>
<evidence type="ECO:0000256" key="1">
    <source>
        <dbReference type="ARBA" id="ARBA00001678"/>
    </source>
</evidence>
<dbReference type="AlphaFoldDB" id="A0A8J2IC03"/>
<comment type="subcellular location">
    <subcellularLocation>
        <location evidence="2">Secreted</location>
    </subcellularLocation>
</comment>